<protein>
    <submittedName>
        <fullName evidence="1">Unnamed protein product</fullName>
    </submittedName>
</protein>
<accession>A0ACB5TJ99</accession>
<name>A0ACB5TJ99_CANBO</name>
<gene>
    <name evidence="1" type="ORF">Cboi01_000150200</name>
</gene>
<keyword evidence="2" id="KW-1185">Reference proteome</keyword>
<dbReference type="EMBL" id="BSXV01000566">
    <property type="protein sequence ID" value="GME89672.1"/>
    <property type="molecule type" value="Genomic_DNA"/>
</dbReference>
<sequence length="381" mass="43994">MSTSTKDRRSFRINCAESSEIDEEIINYVIERELYQDALKIYRYNDEKKQVILKAYADHLHSKQEYTEAGLAYEQLGYFELALESFVLGKKWEEAIALALSPELKDKLTDISERLVVSLIDIHKYSSAAYINYKFLNNFTEALKLYCKDYSYEHAILLCLEENKPELIEQVVEPAIGEGFGVVAELLADCKGQITSQLNRLRELRAKKEEDPYAFYGGEGELNETADNVSIAASETSTKESFFTRYTGKTAGTAKTGASRRTAKNRRREERKKARGKKGTIYEEEYLVRSVGRLLERLENTEPEAVSLIEALLRRKQVEQAYQIQKNFIEVIELLKANIVEIYSISERDRERIDENGMVYYVPEIPVPTIKEFPKKKILDY</sequence>
<comment type="caution">
    <text evidence="1">The sequence shown here is derived from an EMBL/GenBank/DDBJ whole genome shotgun (WGS) entry which is preliminary data.</text>
</comment>
<reference evidence="1" key="1">
    <citation type="submission" date="2023-04" db="EMBL/GenBank/DDBJ databases">
        <title>Candida boidinii NBRC 1967.</title>
        <authorList>
            <person name="Ichikawa N."/>
            <person name="Sato H."/>
            <person name="Tonouchi N."/>
        </authorList>
    </citation>
    <scope>NUCLEOTIDE SEQUENCE</scope>
    <source>
        <strain evidence="1">NBRC 1967</strain>
    </source>
</reference>
<organism evidence="1 2">
    <name type="scientific">Candida boidinii</name>
    <name type="common">Yeast</name>
    <dbReference type="NCBI Taxonomy" id="5477"/>
    <lineage>
        <taxon>Eukaryota</taxon>
        <taxon>Fungi</taxon>
        <taxon>Dikarya</taxon>
        <taxon>Ascomycota</taxon>
        <taxon>Saccharomycotina</taxon>
        <taxon>Pichiomycetes</taxon>
        <taxon>Pichiales</taxon>
        <taxon>Pichiaceae</taxon>
        <taxon>Ogataea</taxon>
        <taxon>Ogataea/Candida clade</taxon>
    </lineage>
</organism>
<evidence type="ECO:0000313" key="1">
    <source>
        <dbReference type="EMBL" id="GME89672.1"/>
    </source>
</evidence>
<proteinExistence type="predicted"/>
<dbReference type="Proteomes" id="UP001165101">
    <property type="component" value="Unassembled WGS sequence"/>
</dbReference>
<evidence type="ECO:0000313" key="2">
    <source>
        <dbReference type="Proteomes" id="UP001165101"/>
    </source>
</evidence>